<evidence type="ECO:0000256" key="6">
    <source>
        <dbReference type="PROSITE-ProRule" id="PRU00104"/>
    </source>
</evidence>
<feature type="domain" description="HECT" evidence="9">
    <location>
        <begin position="508"/>
        <end position="848"/>
    </location>
</feature>
<evidence type="ECO:0000259" key="9">
    <source>
        <dbReference type="PROSITE" id="PS50237"/>
    </source>
</evidence>
<dbReference type="Pfam" id="PF00240">
    <property type="entry name" value="ubiquitin"/>
    <property type="match status" value="1"/>
</dbReference>
<dbReference type="SUPFAM" id="SSF56204">
    <property type="entry name" value="Hect, E3 ligase catalytic domain"/>
    <property type="match status" value="1"/>
</dbReference>
<dbReference type="SMART" id="SM00213">
    <property type="entry name" value="UBQ"/>
    <property type="match status" value="1"/>
</dbReference>
<dbReference type="InterPro" id="IPR029071">
    <property type="entry name" value="Ubiquitin-like_domsf"/>
</dbReference>
<evidence type="ECO:0000256" key="7">
    <source>
        <dbReference type="SAM" id="MobiDB-lite"/>
    </source>
</evidence>
<dbReference type="InterPro" id="IPR000626">
    <property type="entry name" value="Ubiquitin-like_dom"/>
</dbReference>
<proteinExistence type="predicted"/>
<dbReference type="Gene3D" id="3.30.2160.10">
    <property type="entry name" value="Hect, E3 ligase catalytic domain"/>
    <property type="match status" value="1"/>
</dbReference>
<comment type="catalytic activity">
    <reaction evidence="1">
        <text>S-ubiquitinyl-[E2 ubiquitin-conjugating enzyme]-L-cysteine + [acceptor protein]-L-lysine = [E2 ubiquitin-conjugating enzyme]-L-cysteine + N(6)-ubiquitinyl-[acceptor protein]-L-lysine.</text>
        <dbReference type="EC" id="2.3.2.26"/>
    </reaction>
</comment>
<gene>
    <name evidence="10" type="ORF">ACJIZ3_012815</name>
</gene>
<dbReference type="Gene3D" id="3.10.20.90">
    <property type="entry name" value="Phosphatidylinositol 3-kinase Catalytic Subunit, Chain A, domain 1"/>
    <property type="match status" value="1"/>
</dbReference>
<dbReference type="PRINTS" id="PR00348">
    <property type="entry name" value="UBIQUITIN"/>
</dbReference>
<reference evidence="10 11" key="1">
    <citation type="submission" date="2024-12" db="EMBL/GenBank/DDBJ databases">
        <title>The unique morphological basis and parallel evolutionary history of personate flowers in Penstemon.</title>
        <authorList>
            <person name="Depatie T.H."/>
            <person name="Wessinger C.A."/>
        </authorList>
    </citation>
    <scope>NUCLEOTIDE SEQUENCE [LARGE SCALE GENOMIC DNA]</scope>
    <source>
        <strain evidence="10">WTNN_2</strain>
        <tissue evidence="10">Leaf</tissue>
    </source>
</reference>
<evidence type="ECO:0000313" key="11">
    <source>
        <dbReference type="Proteomes" id="UP001634393"/>
    </source>
</evidence>
<dbReference type="PANTHER" id="PTHR11254">
    <property type="entry name" value="HECT DOMAIN UBIQUITIN-PROTEIN LIGASE"/>
    <property type="match status" value="1"/>
</dbReference>
<comment type="pathway">
    <text evidence="2">Protein modification; protein ubiquitination.</text>
</comment>
<feature type="domain" description="Ubiquitin-like" evidence="8">
    <location>
        <begin position="54"/>
        <end position="129"/>
    </location>
</feature>
<dbReference type="Proteomes" id="UP001634393">
    <property type="component" value="Unassembled WGS sequence"/>
</dbReference>
<organism evidence="10 11">
    <name type="scientific">Penstemon smallii</name>
    <dbReference type="NCBI Taxonomy" id="265156"/>
    <lineage>
        <taxon>Eukaryota</taxon>
        <taxon>Viridiplantae</taxon>
        <taxon>Streptophyta</taxon>
        <taxon>Embryophyta</taxon>
        <taxon>Tracheophyta</taxon>
        <taxon>Spermatophyta</taxon>
        <taxon>Magnoliopsida</taxon>
        <taxon>eudicotyledons</taxon>
        <taxon>Gunneridae</taxon>
        <taxon>Pentapetalae</taxon>
        <taxon>asterids</taxon>
        <taxon>lamiids</taxon>
        <taxon>Lamiales</taxon>
        <taxon>Plantaginaceae</taxon>
        <taxon>Cheloneae</taxon>
        <taxon>Penstemon</taxon>
    </lineage>
</organism>
<evidence type="ECO:0000256" key="2">
    <source>
        <dbReference type="ARBA" id="ARBA00004906"/>
    </source>
</evidence>
<dbReference type="CDD" id="cd00078">
    <property type="entry name" value="HECTc"/>
    <property type="match status" value="1"/>
</dbReference>
<protein>
    <recommendedName>
        <fullName evidence="3">HECT-type E3 ubiquitin transferase</fullName>
        <ecNumber evidence="3">2.3.2.26</ecNumber>
    </recommendedName>
</protein>
<dbReference type="Gene3D" id="3.90.1750.10">
    <property type="entry name" value="Hect, E3 ligase catalytic domains"/>
    <property type="match status" value="1"/>
</dbReference>
<name>A0ABD3URC1_9LAMI</name>
<keyword evidence="11" id="KW-1185">Reference proteome</keyword>
<feature type="active site" description="Glycyl thioester intermediate" evidence="6">
    <location>
        <position position="814"/>
    </location>
</feature>
<sequence length="848" mass="97292">MSSSLSKRKFDDYDDDFAANLNRPTRISTRMRKDQNTLPSSSSPRSTLSDPTRIQFFVRMLSNRTLVLMARSSDTIHSIHEKLQSSTGMPIMEQRLIYRGKQLQWEQTLHECGVENDAELHLVGRMRSTGHPQAWQLINEVVSVIFYLYKNNPPAPLTVIPAPRTVKTMLIDFLAMIPRTDADQAYEHLKIFTTSSAPQALVMLYMSSYQANRDAADDAIRQFVSSSKTVVPKHTHDKCVHIFLEFCDLLRKAAGTNDPLYGFCRTSLGTMVECTEVWERKGLLGLHDIFPFVRELAAKLAHDLVLSTESTSFVGPSLSDVRDFSAFLVPVRNEIKGNVAFSVPIEVPLSEELSSLPLCYAEEITYLYGVFDNLLNKLDKCLAKIEEHMDLVMKQDGETLFFGWCQYLAIFKELNNISKLYIGCKEMFWETMKRRKSALCYLIVRYAKRGDDYKWITECKEVTNFEARRHLAMMTLPEVKDEYEDVHEMLIDRSNLLAESFMYIARTDSEALRAGLFMEFKNEEATGPGVLREWFFLVCQAIFNPQNALFVACPNDRRRFFPNPVSKVDPLHLEYFNFAGRVIALAVMHKVQIGIVLDRVFVLQLAGHSISLEDIRDADPYLYNSCKQILEMDPEAVNQDALGLTFVHEIEELGTRKVVELCAGGKNMVVNSTNRKWYVDSLVQHRFVKAVGEQVNHFAQGFADIMSSNRLQRSFFQFLDPEDLDCMLHGSESAISVDDWKAHTEYHGYKETDSQISWFWKTVECMSTEQKKVLLFFWTSIKYLPIEGFGGLASRLYIYKTSESFDRLPSSHTCFHRLCFPAYPSLSVMSDRLNIITQEHIGCSFGTW</sequence>
<evidence type="ECO:0000313" key="10">
    <source>
        <dbReference type="EMBL" id="KAL3850933.1"/>
    </source>
</evidence>
<dbReference type="PROSITE" id="PS50237">
    <property type="entry name" value="HECT"/>
    <property type="match status" value="1"/>
</dbReference>
<dbReference type="InterPro" id="IPR000569">
    <property type="entry name" value="HECT_dom"/>
</dbReference>
<dbReference type="GO" id="GO:0061630">
    <property type="term" value="F:ubiquitin protein ligase activity"/>
    <property type="evidence" value="ECO:0007669"/>
    <property type="project" value="UniProtKB-EC"/>
</dbReference>
<dbReference type="SMART" id="SM00119">
    <property type="entry name" value="HECTc"/>
    <property type="match status" value="1"/>
</dbReference>
<dbReference type="SUPFAM" id="SSF54236">
    <property type="entry name" value="Ubiquitin-like"/>
    <property type="match status" value="1"/>
</dbReference>
<dbReference type="Gene3D" id="3.30.2410.10">
    <property type="entry name" value="Hect, E3 ligase catalytic domain"/>
    <property type="match status" value="1"/>
</dbReference>
<evidence type="ECO:0000256" key="3">
    <source>
        <dbReference type="ARBA" id="ARBA00012485"/>
    </source>
</evidence>
<dbReference type="InterPro" id="IPR050409">
    <property type="entry name" value="E3_ubiq-protein_ligase"/>
</dbReference>
<dbReference type="EMBL" id="JBJXBP010000001">
    <property type="protein sequence ID" value="KAL3850933.1"/>
    <property type="molecule type" value="Genomic_DNA"/>
</dbReference>
<evidence type="ECO:0000259" key="8">
    <source>
        <dbReference type="PROSITE" id="PS50053"/>
    </source>
</evidence>
<dbReference type="EC" id="2.3.2.26" evidence="3"/>
<keyword evidence="5 6" id="KW-0833">Ubl conjugation pathway</keyword>
<dbReference type="PROSITE" id="PS50053">
    <property type="entry name" value="UBIQUITIN_2"/>
    <property type="match status" value="1"/>
</dbReference>
<dbReference type="InterPro" id="IPR035983">
    <property type="entry name" value="Hect_E3_ubiquitin_ligase"/>
</dbReference>
<dbReference type="PANTHER" id="PTHR11254:SF424">
    <property type="entry name" value="E3 UBIQUITIN-PROTEIN LIGASE UPL5"/>
    <property type="match status" value="1"/>
</dbReference>
<feature type="compositionally biased region" description="Low complexity" evidence="7">
    <location>
        <begin position="37"/>
        <end position="49"/>
    </location>
</feature>
<dbReference type="Pfam" id="PF00632">
    <property type="entry name" value="HECT"/>
    <property type="match status" value="1"/>
</dbReference>
<dbReference type="FunFam" id="3.30.2410.10:FF:000020">
    <property type="entry name" value="E3 ubiquitin-protein ligase UPL5"/>
    <property type="match status" value="1"/>
</dbReference>
<keyword evidence="4" id="KW-0808">Transferase</keyword>
<feature type="region of interest" description="Disordered" evidence="7">
    <location>
        <begin position="24"/>
        <end position="49"/>
    </location>
</feature>
<dbReference type="InterPro" id="IPR019956">
    <property type="entry name" value="Ubiquitin_dom"/>
</dbReference>
<evidence type="ECO:0000256" key="4">
    <source>
        <dbReference type="ARBA" id="ARBA00022679"/>
    </source>
</evidence>
<dbReference type="AlphaFoldDB" id="A0ABD3URC1"/>
<evidence type="ECO:0000256" key="5">
    <source>
        <dbReference type="ARBA" id="ARBA00022786"/>
    </source>
</evidence>
<comment type="caution">
    <text evidence="10">The sequence shown here is derived from an EMBL/GenBank/DDBJ whole genome shotgun (WGS) entry which is preliminary data.</text>
</comment>
<evidence type="ECO:0000256" key="1">
    <source>
        <dbReference type="ARBA" id="ARBA00000885"/>
    </source>
</evidence>
<accession>A0ABD3URC1</accession>